<dbReference type="Proteomes" id="UP000762676">
    <property type="component" value="Unassembled WGS sequence"/>
</dbReference>
<dbReference type="EMBL" id="BMAT01005043">
    <property type="protein sequence ID" value="GFR85949.1"/>
    <property type="molecule type" value="Genomic_DNA"/>
</dbReference>
<comment type="caution">
    <text evidence="2">The sequence shown here is derived from an EMBL/GenBank/DDBJ whole genome shotgun (WGS) entry which is preliminary data.</text>
</comment>
<evidence type="ECO:0000313" key="3">
    <source>
        <dbReference type="Proteomes" id="UP000762676"/>
    </source>
</evidence>
<feature type="compositionally biased region" description="Polar residues" evidence="1">
    <location>
        <begin position="17"/>
        <end position="33"/>
    </location>
</feature>
<feature type="region of interest" description="Disordered" evidence="1">
    <location>
        <begin position="1"/>
        <end position="34"/>
    </location>
</feature>
<accession>A0AAV4GKV4</accession>
<evidence type="ECO:0000313" key="2">
    <source>
        <dbReference type="EMBL" id="GFR85949.1"/>
    </source>
</evidence>
<organism evidence="2 3">
    <name type="scientific">Elysia marginata</name>
    <dbReference type="NCBI Taxonomy" id="1093978"/>
    <lineage>
        <taxon>Eukaryota</taxon>
        <taxon>Metazoa</taxon>
        <taxon>Spiralia</taxon>
        <taxon>Lophotrochozoa</taxon>
        <taxon>Mollusca</taxon>
        <taxon>Gastropoda</taxon>
        <taxon>Heterobranchia</taxon>
        <taxon>Euthyneura</taxon>
        <taxon>Panpulmonata</taxon>
        <taxon>Sacoglossa</taxon>
        <taxon>Placobranchoidea</taxon>
        <taxon>Plakobranchidae</taxon>
        <taxon>Elysia</taxon>
    </lineage>
</organism>
<keyword evidence="3" id="KW-1185">Reference proteome</keyword>
<reference evidence="2 3" key="1">
    <citation type="journal article" date="2021" name="Elife">
        <title>Chloroplast acquisition without the gene transfer in kleptoplastic sea slugs, Plakobranchus ocellatus.</title>
        <authorList>
            <person name="Maeda T."/>
            <person name="Takahashi S."/>
            <person name="Yoshida T."/>
            <person name="Shimamura S."/>
            <person name="Takaki Y."/>
            <person name="Nagai Y."/>
            <person name="Toyoda A."/>
            <person name="Suzuki Y."/>
            <person name="Arimoto A."/>
            <person name="Ishii H."/>
            <person name="Satoh N."/>
            <person name="Nishiyama T."/>
            <person name="Hasebe M."/>
            <person name="Maruyama T."/>
            <person name="Minagawa J."/>
            <person name="Obokata J."/>
            <person name="Shigenobu S."/>
        </authorList>
    </citation>
    <scope>NUCLEOTIDE SEQUENCE [LARGE SCALE GENOMIC DNA]</scope>
</reference>
<evidence type="ECO:0000256" key="1">
    <source>
        <dbReference type="SAM" id="MobiDB-lite"/>
    </source>
</evidence>
<name>A0AAV4GKV4_9GAST</name>
<protein>
    <submittedName>
        <fullName evidence="2">Uncharacterized protein</fullName>
    </submittedName>
</protein>
<proteinExistence type="predicted"/>
<sequence>MDQTKGHNLPTLIPDRNYSSRANHQRHQGQSVCTGPLFLRGSSERVGGPSLRREWAVRGIDRAAISAWYSLMITEAWDSTCYNR</sequence>
<dbReference type="AlphaFoldDB" id="A0AAV4GKV4"/>
<gene>
    <name evidence="2" type="ORF">ElyMa_002453900</name>
</gene>